<dbReference type="Pfam" id="PF11951">
    <property type="entry name" value="Fungal_trans_2"/>
    <property type="match status" value="1"/>
</dbReference>
<sequence length="480" mass="53556">MMDNNSPPSSPQRAKRTRSRTGCWTCREAGYKCDEIKPECGRCTRLSIHCQGYGLRLKWQSPQDTSAGRRRRSTGTLSPPANTARGLSLRPSDMTLEQYRLLHHWTVHTSPLLCISGVDQPNTFQMYLTPMSMCDGSRPLRHAVLSIAASHLTAQEDGTSSSQGYALMAQNYRITAIASLRETLSQGQNSDATLATILLLEISKQFDNSSVQYDGEVNHLVGAKELILARGGPQSLTSPCARFLLNQVLYHDLLSAVSRGSEPLIRHYWPSLENAPLQVDLESSRGYHPTILQAVAQISELKTRKEAAFSSGQDIALAEFTLAGQEVETQLETMTIEKAGATLSDQTHTTEAHRSAALIYLYRVIYDIGAPHPLTLSQVRRCIDSMASVPVSSPLISAHVWPLFTAGCEATEPEDRKFVKQRLMDMYRRRRIHSLRKVCELMERVWLSKDYKRSIEGAEEMTRVGCIEVVKGLGEMLYLV</sequence>
<evidence type="ECO:0000256" key="4">
    <source>
        <dbReference type="ARBA" id="ARBA00023163"/>
    </source>
</evidence>
<feature type="region of interest" description="Disordered" evidence="6">
    <location>
        <begin position="61"/>
        <end position="89"/>
    </location>
</feature>
<keyword evidence="9" id="KW-1185">Reference proteome</keyword>
<dbReference type="SMART" id="SM00066">
    <property type="entry name" value="GAL4"/>
    <property type="match status" value="1"/>
</dbReference>
<dbReference type="Gene3D" id="4.10.240.10">
    <property type="entry name" value="Zn(2)-C6 fungal-type DNA-binding domain"/>
    <property type="match status" value="1"/>
</dbReference>
<comment type="subcellular location">
    <subcellularLocation>
        <location evidence="1">Nucleus</location>
    </subcellularLocation>
</comment>
<feature type="domain" description="Zn(2)-C6 fungal-type" evidence="7">
    <location>
        <begin position="22"/>
        <end position="50"/>
    </location>
</feature>
<dbReference type="CDD" id="cd00067">
    <property type="entry name" value="GAL4"/>
    <property type="match status" value="1"/>
</dbReference>
<evidence type="ECO:0000256" key="3">
    <source>
        <dbReference type="ARBA" id="ARBA00023125"/>
    </source>
</evidence>
<evidence type="ECO:0000256" key="2">
    <source>
        <dbReference type="ARBA" id="ARBA00023015"/>
    </source>
</evidence>
<evidence type="ECO:0000259" key="7">
    <source>
        <dbReference type="PROSITE" id="PS50048"/>
    </source>
</evidence>
<evidence type="ECO:0000256" key="1">
    <source>
        <dbReference type="ARBA" id="ARBA00004123"/>
    </source>
</evidence>
<evidence type="ECO:0000256" key="5">
    <source>
        <dbReference type="ARBA" id="ARBA00023242"/>
    </source>
</evidence>
<protein>
    <submittedName>
        <fullName evidence="8">Fungal-specific transcription factor domain-containing protein</fullName>
    </submittedName>
</protein>
<accession>A0ABR4FL87</accession>
<keyword evidence="2" id="KW-0805">Transcription regulation</keyword>
<dbReference type="PANTHER" id="PTHR37534:SF15">
    <property type="entry name" value="ZN(II)2CYS6 TRANSCRIPTION FACTOR (EUROFUNG)"/>
    <property type="match status" value="1"/>
</dbReference>
<dbReference type="Proteomes" id="UP001610563">
    <property type="component" value="Unassembled WGS sequence"/>
</dbReference>
<comment type="caution">
    <text evidence="8">The sequence shown here is derived from an EMBL/GenBank/DDBJ whole genome shotgun (WGS) entry which is preliminary data.</text>
</comment>
<reference evidence="8 9" key="1">
    <citation type="submission" date="2024-07" db="EMBL/GenBank/DDBJ databases">
        <title>Section-level genome sequencing and comparative genomics of Aspergillus sections Usti and Cavernicolus.</title>
        <authorList>
            <consortium name="Lawrence Berkeley National Laboratory"/>
            <person name="Nybo J.L."/>
            <person name="Vesth T.C."/>
            <person name="Theobald S."/>
            <person name="Frisvad J.C."/>
            <person name="Larsen T.O."/>
            <person name="Kjaerboelling I."/>
            <person name="Rothschild-Mancinelli K."/>
            <person name="Lyhne E.K."/>
            <person name="Kogle M.E."/>
            <person name="Barry K."/>
            <person name="Clum A."/>
            <person name="Na H."/>
            <person name="Ledsgaard L."/>
            <person name="Lin J."/>
            <person name="Lipzen A."/>
            <person name="Kuo A."/>
            <person name="Riley R."/>
            <person name="Mondo S."/>
            <person name="Labutti K."/>
            <person name="Haridas S."/>
            <person name="Pangalinan J."/>
            <person name="Salamov A.A."/>
            <person name="Simmons B.A."/>
            <person name="Magnuson J.K."/>
            <person name="Chen J."/>
            <person name="Drula E."/>
            <person name="Henrissat B."/>
            <person name="Wiebenga A."/>
            <person name="Lubbers R.J."/>
            <person name="Gomes A.C."/>
            <person name="Makela M.R."/>
            <person name="Stajich J."/>
            <person name="Grigoriev I.V."/>
            <person name="Mortensen U.H."/>
            <person name="De Vries R.P."/>
            <person name="Baker S.E."/>
            <person name="Andersen M.R."/>
        </authorList>
    </citation>
    <scope>NUCLEOTIDE SEQUENCE [LARGE SCALE GENOMIC DNA]</scope>
    <source>
        <strain evidence="8 9">CBS 209.92</strain>
    </source>
</reference>
<dbReference type="PANTHER" id="PTHR37534">
    <property type="entry name" value="TRANSCRIPTIONAL ACTIVATOR PROTEIN UGA3"/>
    <property type="match status" value="1"/>
</dbReference>
<dbReference type="InterPro" id="IPR021858">
    <property type="entry name" value="Fun_TF"/>
</dbReference>
<keyword evidence="5" id="KW-0539">Nucleus</keyword>
<keyword evidence="4" id="KW-0804">Transcription</keyword>
<evidence type="ECO:0000256" key="6">
    <source>
        <dbReference type="SAM" id="MobiDB-lite"/>
    </source>
</evidence>
<keyword evidence="3" id="KW-0238">DNA-binding</keyword>
<dbReference type="InterPro" id="IPR001138">
    <property type="entry name" value="Zn2Cys6_DnaBD"/>
</dbReference>
<proteinExistence type="predicted"/>
<dbReference type="InterPro" id="IPR036864">
    <property type="entry name" value="Zn2-C6_fun-type_DNA-bd_sf"/>
</dbReference>
<organism evidence="8 9">
    <name type="scientific">Aspergillus keveii</name>
    <dbReference type="NCBI Taxonomy" id="714993"/>
    <lineage>
        <taxon>Eukaryota</taxon>
        <taxon>Fungi</taxon>
        <taxon>Dikarya</taxon>
        <taxon>Ascomycota</taxon>
        <taxon>Pezizomycotina</taxon>
        <taxon>Eurotiomycetes</taxon>
        <taxon>Eurotiomycetidae</taxon>
        <taxon>Eurotiales</taxon>
        <taxon>Aspergillaceae</taxon>
        <taxon>Aspergillus</taxon>
        <taxon>Aspergillus subgen. Nidulantes</taxon>
    </lineage>
</organism>
<dbReference type="Pfam" id="PF00172">
    <property type="entry name" value="Zn_clus"/>
    <property type="match status" value="1"/>
</dbReference>
<evidence type="ECO:0000313" key="9">
    <source>
        <dbReference type="Proteomes" id="UP001610563"/>
    </source>
</evidence>
<dbReference type="PROSITE" id="PS50048">
    <property type="entry name" value="ZN2_CY6_FUNGAL_2"/>
    <property type="match status" value="1"/>
</dbReference>
<dbReference type="SUPFAM" id="SSF57701">
    <property type="entry name" value="Zn2/Cys6 DNA-binding domain"/>
    <property type="match status" value="1"/>
</dbReference>
<name>A0ABR4FL87_9EURO</name>
<evidence type="ECO:0000313" key="8">
    <source>
        <dbReference type="EMBL" id="KAL2784006.1"/>
    </source>
</evidence>
<gene>
    <name evidence="8" type="ORF">BJX66DRAFT_317415</name>
</gene>
<dbReference type="EMBL" id="JBFTWV010000199">
    <property type="protein sequence ID" value="KAL2784006.1"/>
    <property type="molecule type" value="Genomic_DNA"/>
</dbReference>